<organism evidence="1 2">
    <name type="scientific">Calidithermus terrae</name>
    <dbReference type="NCBI Taxonomy" id="1408545"/>
    <lineage>
        <taxon>Bacteria</taxon>
        <taxon>Thermotogati</taxon>
        <taxon>Deinococcota</taxon>
        <taxon>Deinococci</taxon>
        <taxon>Thermales</taxon>
        <taxon>Thermaceae</taxon>
        <taxon>Calidithermus</taxon>
    </lineage>
</organism>
<sequence length="54" mass="5909">MFSRIASMSRGGTRLESMWCHCKIWCSTIPSTNPPIPIPKQTPAALSFACTPKA</sequence>
<reference evidence="1 2" key="1">
    <citation type="submission" date="2018-08" db="EMBL/GenBank/DDBJ databases">
        <title>Meiothermus terrae DSM 26712 genome sequencing project.</title>
        <authorList>
            <person name="Da Costa M.S."/>
            <person name="Albuquerque L."/>
            <person name="Raposo P."/>
            <person name="Froufe H.J.C."/>
            <person name="Barroso C.S."/>
            <person name="Egas C."/>
        </authorList>
    </citation>
    <scope>NUCLEOTIDE SEQUENCE [LARGE SCALE GENOMIC DNA]</scope>
    <source>
        <strain evidence="1 2">DSM 26712</strain>
    </source>
</reference>
<evidence type="ECO:0000313" key="2">
    <source>
        <dbReference type="Proteomes" id="UP000265715"/>
    </source>
</evidence>
<protein>
    <submittedName>
        <fullName evidence="1">Uncharacterized protein</fullName>
    </submittedName>
</protein>
<proteinExistence type="predicted"/>
<evidence type="ECO:0000313" key="1">
    <source>
        <dbReference type="EMBL" id="RIH74661.1"/>
    </source>
</evidence>
<dbReference type="EMBL" id="QXDL01000397">
    <property type="protein sequence ID" value="RIH74661.1"/>
    <property type="molecule type" value="Genomic_DNA"/>
</dbReference>
<keyword evidence="2" id="KW-1185">Reference proteome</keyword>
<name>A0A399DWG7_9DEIN</name>
<accession>A0A399DWG7</accession>
<dbReference type="AlphaFoldDB" id="A0A399DWG7"/>
<gene>
    <name evidence="1" type="ORF">Mterra_04060</name>
</gene>
<comment type="caution">
    <text evidence="1">The sequence shown here is derived from an EMBL/GenBank/DDBJ whole genome shotgun (WGS) entry which is preliminary data.</text>
</comment>
<dbReference type="Proteomes" id="UP000265715">
    <property type="component" value="Unassembled WGS sequence"/>
</dbReference>